<accession>A0A1U9KBP0</accession>
<dbReference type="PIRSF" id="PIRSF016897">
    <property type="entry name" value="GlpP"/>
    <property type="match status" value="1"/>
</dbReference>
<gene>
    <name evidence="2" type="ORF">B0W44_07185</name>
</gene>
<keyword evidence="1" id="KW-0319">Glycerol metabolism</keyword>
<keyword evidence="3" id="KW-1185">Reference proteome</keyword>
<reference evidence="2 3" key="1">
    <citation type="journal article" date="2015" name="Int. J. Syst. Evol. Microbiol.">
        <title>Novibacillus thermophilus gen. nov., sp. nov., a Gram-staining-negative and moderately thermophilic member of the family Thermoactinomycetaceae.</title>
        <authorList>
            <person name="Yang G."/>
            <person name="Chen J."/>
            <person name="Zhou S."/>
        </authorList>
    </citation>
    <scope>NUCLEOTIDE SEQUENCE [LARGE SCALE GENOMIC DNA]</scope>
    <source>
        <strain evidence="2 3">SG-1</strain>
    </source>
</reference>
<dbReference type="SUPFAM" id="SSF110391">
    <property type="entry name" value="GlpP-like"/>
    <property type="match status" value="1"/>
</dbReference>
<dbReference type="EMBL" id="CP019699">
    <property type="protein sequence ID" value="AQS57442.1"/>
    <property type="molecule type" value="Genomic_DNA"/>
</dbReference>
<dbReference type="GO" id="GO:0006071">
    <property type="term" value="P:glycerol metabolic process"/>
    <property type="evidence" value="ECO:0007669"/>
    <property type="project" value="UniProtKB-UniRule"/>
</dbReference>
<dbReference type="PANTHER" id="PTHR35787">
    <property type="entry name" value="GLYCEROL UPTAKE OPERON ANTITERMINATOR REGULATORY PROTEIN"/>
    <property type="match status" value="1"/>
</dbReference>
<evidence type="ECO:0000313" key="3">
    <source>
        <dbReference type="Proteomes" id="UP000188603"/>
    </source>
</evidence>
<keyword evidence="1" id="KW-0694">RNA-binding</keyword>
<dbReference type="GO" id="GO:0045893">
    <property type="term" value="P:positive regulation of DNA-templated transcription"/>
    <property type="evidence" value="ECO:0007669"/>
    <property type="project" value="TreeGrafter"/>
</dbReference>
<dbReference type="GO" id="GO:0003723">
    <property type="term" value="F:RNA binding"/>
    <property type="evidence" value="ECO:0007669"/>
    <property type="project" value="UniProtKB-KW"/>
</dbReference>
<comment type="function">
    <text evidence="1">Regulates expression of the glpD operon. In the presence of glycerol 3-phosphate (G3P) causes antitermination of transcription of glpD at the inverted repeat of the leader region to enhance its transcription. Binds and stabilizes glpD leader mRNA.</text>
</comment>
<name>A0A1U9KBP0_9BACL</name>
<dbReference type="Pfam" id="PF04309">
    <property type="entry name" value="G3P_antiterm"/>
    <property type="match status" value="1"/>
</dbReference>
<dbReference type="KEGG" id="ntr:B0W44_07185"/>
<protein>
    <recommendedName>
        <fullName evidence="1">Glycerol uptake operon antiterminator regulatory protein</fullName>
    </recommendedName>
</protein>
<dbReference type="Gene3D" id="3.20.20.70">
    <property type="entry name" value="Aldolase class I"/>
    <property type="match status" value="1"/>
</dbReference>
<dbReference type="InterPro" id="IPR013785">
    <property type="entry name" value="Aldolase_TIM"/>
</dbReference>
<dbReference type="AlphaFoldDB" id="A0A1U9KBP0"/>
<proteinExistence type="predicted"/>
<dbReference type="PANTHER" id="PTHR35787:SF1">
    <property type="entry name" value="GLYCEROL UPTAKE OPERON ANTITERMINATOR REGULATORY PROTEIN"/>
    <property type="match status" value="1"/>
</dbReference>
<keyword evidence="1" id="KW-0805">Transcription regulation</keyword>
<dbReference type="OrthoDB" id="9799580at2"/>
<evidence type="ECO:0000256" key="1">
    <source>
        <dbReference type="PIRNR" id="PIRNR016897"/>
    </source>
</evidence>
<keyword evidence="1" id="KW-0804">Transcription</keyword>
<dbReference type="GO" id="GO:0001072">
    <property type="term" value="F:transcription antitermination factor activity, RNA binding"/>
    <property type="evidence" value="ECO:0007669"/>
    <property type="project" value="TreeGrafter"/>
</dbReference>
<sequence length="185" mass="20636">MEIRQKVIPAIRRMKDFEYALELPVEYVVLLDSSLTNLHNIVHYVQQQDKKILVHADLIEGLKTDEYAIDYLAQHVKPDGIISTRRNVILSAKKYGIISILRLFLIDSLAMESGVQNARSTEPNFIEVLPGVAFSAIREVNRLTGIPIITGGLIKKEEDVEAALAAGAVSVSTSKKALWTLKLKQ</sequence>
<dbReference type="InterPro" id="IPR006699">
    <property type="entry name" value="GlpP"/>
</dbReference>
<dbReference type="STRING" id="1471761.B0W44_07185"/>
<evidence type="ECO:0000313" key="2">
    <source>
        <dbReference type="EMBL" id="AQS57442.1"/>
    </source>
</evidence>
<dbReference type="Proteomes" id="UP000188603">
    <property type="component" value="Chromosome"/>
</dbReference>
<organism evidence="2 3">
    <name type="scientific">Novibacillus thermophilus</name>
    <dbReference type="NCBI Taxonomy" id="1471761"/>
    <lineage>
        <taxon>Bacteria</taxon>
        <taxon>Bacillati</taxon>
        <taxon>Bacillota</taxon>
        <taxon>Bacilli</taxon>
        <taxon>Bacillales</taxon>
        <taxon>Thermoactinomycetaceae</taxon>
        <taxon>Novibacillus</taxon>
    </lineage>
</organism>